<protein>
    <submittedName>
        <fullName evidence="1">Uncharacterized protein</fullName>
    </submittedName>
</protein>
<dbReference type="AlphaFoldDB" id="A0A2N3IB94"/>
<proteinExistence type="predicted"/>
<organism evidence="1 2">
    <name type="scientific">Labilibaculum manganireducens</name>
    <dbReference type="NCBI Taxonomy" id="1940525"/>
    <lineage>
        <taxon>Bacteria</taxon>
        <taxon>Pseudomonadati</taxon>
        <taxon>Bacteroidota</taxon>
        <taxon>Bacteroidia</taxon>
        <taxon>Marinilabiliales</taxon>
        <taxon>Marinifilaceae</taxon>
        <taxon>Labilibaculum</taxon>
    </lineage>
</organism>
<comment type="caution">
    <text evidence="1">The sequence shown here is derived from an EMBL/GenBank/DDBJ whole genome shotgun (WGS) entry which is preliminary data.</text>
</comment>
<name>A0A2N3IB94_9BACT</name>
<sequence length="87" mass="10030">MKINALILFSIFICLLFVFQLPYGTYHAGNNHLPVCQNTLAWTFHMIIILSFCHIACPELVSGELTTPGIIIFLYVKIPWHGRFIFF</sequence>
<gene>
    <name evidence="1" type="ORF">BZG01_07650</name>
</gene>
<reference evidence="1 2" key="1">
    <citation type="journal article" date="2017" name="Front. Microbiol.">
        <title>Labilibaculum manganireducens gen. nov., sp. nov. and Labilibaculum filiforme sp. nov., Novel Bacteroidetes Isolated from Subsurface Sediments of the Baltic Sea.</title>
        <authorList>
            <person name="Vandieken V."/>
            <person name="Marshall I.P."/>
            <person name="Niemann H."/>
            <person name="Engelen B."/>
            <person name="Cypionka H."/>
        </authorList>
    </citation>
    <scope>NUCLEOTIDE SEQUENCE [LARGE SCALE GENOMIC DNA]</scope>
    <source>
        <strain evidence="1 2">59.10-2M</strain>
    </source>
</reference>
<keyword evidence="2" id="KW-1185">Reference proteome</keyword>
<dbReference type="EMBL" id="MVDE01000008">
    <property type="protein sequence ID" value="PKQ67591.1"/>
    <property type="molecule type" value="Genomic_DNA"/>
</dbReference>
<dbReference type="Proteomes" id="UP000233618">
    <property type="component" value="Unassembled WGS sequence"/>
</dbReference>
<evidence type="ECO:0000313" key="2">
    <source>
        <dbReference type="Proteomes" id="UP000233618"/>
    </source>
</evidence>
<accession>A0A2N3IB94</accession>
<evidence type="ECO:0000313" key="1">
    <source>
        <dbReference type="EMBL" id="PKQ67591.1"/>
    </source>
</evidence>